<dbReference type="EMBL" id="LR796349">
    <property type="protein sequence ID" value="CAB4138768.1"/>
    <property type="molecule type" value="Genomic_DNA"/>
</dbReference>
<sequence>MSVTFEIRYIDTEKLKTAERNGEPIPKDEWELWTRHETGAAAAEFVKELKENHPHLTFTIIRNDPLGGDRDWLMREHGRMFDGTYKPIAGRFPADMPEPFGQYWTPESYQNQFANVSFQQWLMEQNPAHVPHISQNNERKIAFTESMEKGRKDIQRALHAHEYLEKYLSNAYRLYGPMDLIVEAMGGYNFQLLIASTAAEMVETMIECNSSREVGSCMSHPTGDYESYPHHPFEAYALGGDLVLAYVRADGDKGTIWGRALAWPERKIYGRIYSTNAALFRKIMAANGYAAREESTLEGARLGVIRIGSEDSNKIVMPYIDGSQQADWDGEELTISYDGNTAAGTTNGISYLGEHGTECYNCGTHYDAEMGGVYVEDVGDYCDHCAGNYTYWCQGTERQYDRRNEVDYQVDGSTYCQTYFDDHYFYCYDCGEDFHNDEHCYDEPSNQSLCTSCHDSLLAGRDETLDTFAAIMTGNQLAPAPEPQPEPTQPAPAPVVTAIDMSGRIAASDIPEGITVPFGFAVWQPQRPHHAPPFWSNCRTLSTLVTTAQLRNNVPQGDLRYSAWNFDSTESFYIVPIHTITGRSAPTYAVAA</sequence>
<gene>
    <name evidence="1" type="ORF">UFOVP344_40</name>
</gene>
<evidence type="ECO:0000313" key="1">
    <source>
        <dbReference type="EMBL" id="CAB4138768.1"/>
    </source>
</evidence>
<organism evidence="1">
    <name type="scientific">uncultured Caudovirales phage</name>
    <dbReference type="NCBI Taxonomy" id="2100421"/>
    <lineage>
        <taxon>Viruses</taxon>
        <taxon>Duplodnaviria</taxon>
        <taxon>Heunggongvirae</taxon>
        <taxon>Uroviricota</taxon>
        <taxon>Caudoviricetes</taxon>
        <taxon>Peduoviridae</taxon>
        <taxon>Maltschvirus</taxon>
        <taxon>Maltschvirus maltsch</taxon>
    </lineage>
</organism>
<reference evidence="1" key="1">
    <citation type="submission" date="2020-04" db="EMBL/GenBank/DDBJ databases">
        <authorList>
            <person name="Chiriac C."/>
            <person name="Salcher M."/>
            <person name="Ghai R."/>
            <person name="Kavagutti S V."/>
        </authorList>
    </citation>
    <scope>NUCLEOTIDE SEQUENCE</scope>
</reference>
<protein>
    <submittedName>
        <fullName evidence="1">Uncharacterized protein</fullName>
    </submittedName>
</protein>
<accession>A0A6J5LW53</accession>
<name>A0A6J5LW53_9CAUD</name>
<proteinExistence type="predicted"/>